<evidence type="ECO:0000256" key="7">
    <source>
        <dbReference type="ARBA" id="ARBA00039442"/>
    </source>
</evidence>
<dbReference type="Pfam" id="PF07147">
    <property type="entry name" value="PDCD9"/>
    <property type="match status" value="1"/>
</dbReference>
<protein>
    <recommendedName>
        <fullName evidence="7">Large ribosomal subunit protein mL37</fullName>
    </recommendedName>
    <alternativeName>
        <fullName evidence="8">39S ribosomal protein L37, mitochondrial</fullName>
    </alternativeName>
</protein>
<organism evidence="9 10">
    <name type="scientific">Gnathostoma spinigerum</name>
    <dbReference type="NCBI Taxonomy" id="75299"/>
    <lineage>
        <taxon>Eukaryota</taxon>
        <taxon>Metazoa</taxon>
        <taxon>Ecdysozoa</taxon>
        <taxon>Nematoda</taxon>
        <taxon>Chromadorea</taxon>
        <taxon>Rhabditida</taxon>
        <taxon>Spirurina</taxon>
        <taxon>Gnathostomatomorpha</taxon>
        <taxon>Gnathostomatoidea</taxon>
        <taxon>Gnathostomatidae</taxon>
        <taxon>Gnathostoma</taxon>
    </lineage>
</organism>
<dbReference type="InterPro" id="IPR052482">
    <property type="entry name" value="mtLSU_mL37"/>
</dbReference>
<keyword evidence="10" id="KW-1185">Reference proteome</keyword>
<keyword evidence="2" id="KW-0809">Transit peptide</keyword>
<dbReference type="InterPro" id="IPR010793">
    <property type="entry name" value="Ribosomal_mL37/mL65"/>
</dbReference>
<dbReference type="GO" id="GO:0005739">
    <property type="term" value="C:mitochondrion"/>
    <property type="evidence" value="ECO:0007669"/>
    <property type="project" value="UniProtKB-SubCell"/>
</dbReference>
<evidence type="ECO:0000256" key="8">
    <source>
        <dbReference type="ARBA" id="ARBA00041617"/>
    </source>
</evidence>
<dbReference type="AlphaFoldDB" id="A0ABD6EBD0"/>
<evidence type="ECO:0000256" key="2">
    <source>
        <dbReference type="ARBA" id="ARBA00022946"/>
    </source>
</evidence>
<dbReference type="EMBL" id="JBGFUD010000243">
    <property type="protein sequence ID" value="MFH4974083.1"/>
    <property type="molecule type" value="Genomic_DNA"/>
</dbReference>
<keyword evidence="5" id="KW-0687">Ribonucleoprotein</keyword>
<name>A0ABD6EBD0_9BILA</name>
<accession>A0ABD6EBD0</accession>
<sequence length="414" mass="47606">MVFKKYRPAKQWGKMNTRIFKEILAARNKRDMPPFRIPEAVKAAGIEIFDPNDPDFPKPRVKPEVNFQHPAFKVPSIQEHPLYNAVKCRLFDGSEAMTDGIDQACALTKTVRRNSFPEEILQKAFHLTPENMEDRLRDAILAGEMYDPTLEKLPRRFDPVLFWVYYPRVHGTPVVKKNNIILENLYRLVLLTAIQHNQLDYLRSDADEPLSATLDFGVGFEAIPLVFRSQPHLTVQCPVPLTPWADSNEVEQTRSESVPDVTPVDPFIDLSSDHLYSKVPVLPRRRLNLCIDTVLWTREQNQKYPWTREQNCANAIATCFGSALAQATRHGSKATDLEKPITTRAVQLVDGRLDLVVYQLNTLDFRPEASKKNIVWIEPALQLYRAKPFYENNDNIEDLCSETFLKLLGMFLTR</sequence>
<gene>
    <name evidence="9" type="ORF">AB6A40_000792</name>
</gene>
<dbReference type="GO" id="GO:1990904">
    <property type="term" value="C:ribonucleoprotein complex"/>
    <property type="evidence" value="ECO:0007669"/>
    <property type="project" value="UniProtKB-KW"/>
</dbReference>
<dbReference type="Proteomes" id="UP001608902">
    <property type="component" value="Unassembled WGS sequence"/>
</dbReference>
<reference evidence="9 10" key="1">
    <citation type="submission" date="2024-08" db="EMBL/GenBank/DDBJ databases">
        <title>Gnathostoma spinigerum genome.</title>
        <authorList>
            <person name="Gonzalez-Bertolin B."/>
            <person name="Monzon S."/>
            <person name="Zaballos A."/>
            <person name="Jimenez P."/>
            <person name="Dekumyoy P."/>
            <person name="Varona S."/>
            <person name="Cuesta I."/>
            <person name="Sumanam S."/>
            <person name="Adisakwattana P."/>
            <person name="Gasser R.B."/>
            <person name="Hernandez-Gonzalez A."/>
            <person name="Young N.D."/>
            <person name="Perteguer M.J."/>
        </authorList>
    </citation>
    <scope>NUCLEOTIDE SEQUENCE [LARGE SCALE GENOMIC DNA]</scope>
    <source>
        <strain evidence="9">AL3</strain>
        <tissue evidence="9">Liver</tissue>
    </source>
</reference>
<evidence type="ECO:0000256" key="6">
    <source>
        <dbReference type="ARBA" id="ARBA00037985"/>
    </source>
</evidence>
<proteinExistence type="inferred from homology"/>
<evidence type="ECO:0000256" key="1">
    <source>
        <dbReference type="ARBA" id="ARBA00004173"/>
    </source>
</evidence>
<evidence type="ECO:0000256" key="4">
    <source>
        <dbReference type="ARBA" id="ARBA00023128"/>
    </source>
</evidence>
<comment type="similarity">
    <text evidence="6">Belongs to the mitochondrion-specific ribosomal protein mL37 family.</text>
</comment>
<keyword evidence="3" id="KW-0689">Ribosomal protein</keyword>
<comment type="caution">
    <text evidence="9">The sequence shown here is derived from an EMBL/GenBank/DDBJ whole genome shotgun (WGS) entry which is preliminary data.</text>
</comment>
<evidence type="ECO:0000313" key="9">
    <source>
        <dbReference type="EMBL" id="MFH4974083.1"/>
    </source>
</evidence>
<keyword evidence="4" id="KW-0496">Mitochondrion</keyword>
<dbReference type="PANTHER" id="PTHR15889">
    <property type="entry name" value="MITOCHONDRIAL RIBOSOMAL PROTEIN L37"/>
    <property type="match status" value="1"/>
</dbReference>
<comment type="subcellular location">
    <subcellularLocation>
        <location evidence="1">Mitochondrion</location>
    </subcellularLocation>
</comment>
<evidence type="ECO:0000256" key="3">
    <source>
        <dbReference type="ARBA" id="ARBA00022980"/>
    </source>
</evidence>
<evidence type="ECO:0000313" key="10">
    <source>
        <dbReference type="Proteomes" id="UP001608902"/>
    </source>
</evidence>
<dbReference type="GO" id="GO:0005840">
    <property type="term" value="C:ribosome"/>
    <property type="evidence" value="ECO:0007669"/>
    <property type="project" value="UniProtKB-KW"/>
</dbReference>
<dbReference type="PANTHER" id="PTHR15889:SF2">
    <property type="entry name" value="LARGE RIBOSOMAL SUBUNIT PROTEIN ML37"/>
    <property type="match status" value="1"/>
</dbReference>
<evidence type="ECO:0000256" key="5">
    <source>
        <dbReference type="ARBA" id="ARBA00023274"/>
    </source>
</evidence>